<reference evidence="2 3" key="1">
    <citation type="submission" date="2023-09" db="EMBL/GenBank/DDBJ databases">
        <title>The genome sequence of Streptomyces anthocyanicus.</title>
        <authorList>
            <person name="Mo P."/>
        </authorList>
    </citation>
    <scope>NUCLEOTIDE SEQUENCE [LARGE SCALE GENOMIC DNA]</scope>
    <source>
        <strain evidence="2 3">JCM 4387</strain>
        <plasmid evidence="2 3">punmamed1</plasmid>
    </source>
</reference>
<evidence type="ECO:0000313" key="3">
    <source>
        <dbReference type="Proteomes" id="UP001249394"/>
    </source>
</evidence>
<feature type="region of interest" description="Disordered" evidence="1">
    <location>
        <begin position="194"/>
        <end position="223"/>
    </location>
</feature>
<dbReference type="Proteomes" id="UP001249394">
    <property type="component" value="Plasmid punmamed1"/>
</dbReference>
<accession>A0ABY9UMK3</accession>
<keyword evidence="3" id="KW-1185">Reference proteome</keyword>
<evidence type="ECO:0000313" key="2">
    <source>
        <dbReference type="EMBL" id="WND24129.1"/>
    </source>
</evidence>
<gene>
    <name evidence="2" type="ORF">RI060_43190</name>
</gene>
<proteinExistence type="predicted"/>
<sequence length="493" mass="49458">MTTVTGKLIGATDPQRVEMRATLVDVTGKDAVGYVSSVPGELVKPMPITADSDGDWTVDLTANSLITSDSGDTLWAIQEGRAKDGTPILTYVVVPEADGPYWAGGIRADLSVTMTSSGTVVYLPGPEGDPGPAGADGAPGAPGASAYQVAVAEGFAGTEEEWLATLVGPQGDPGPQGPQPELGAAGAGADIALRSTDPTTTNSRTPTVHAASHATGGSDPLTPAAIDAEPAGTTTAAMTTHTSADDPHAYKTWADAKFALGSTVTAIDGYLNDALGRVSAIEQGTAWLSGLNIDGNAQVANGNLTVSGNLTVTGNALGQATPATHGVASWCYDPALAVNSTSMSNGTPYLTRLDIAASVNVTKIYWWVGNSGSSPVSGQNQVGLYDASGVLLASANVDAAVSSAALKTTTIPAQALTAGSFYWVAMVFNASVAPTLTRASGWTGVATAANLGLVAATYRFATNGTGRTSLPSSITPASNVGTDFAGPWAALGA</sequence>
<protein>
    <submittedName>
        <fullName evidence="2">Collagen-like protein</fullName>
    </submittedName>
</protein>
<feature type="compositionally biased region" description="Low complexity" evidence="1">
    <location>
        <begin position="194"/>
        <end position="207"/>
    </location>
</feature>
<organism evidence="2 3">
    <name type="scientific">Streptomyces violaceus</name>
    <name type="common">Streptomyces venezuelae</name>
    <dbReference type="NCBI Taxonomy" id="1936"/>
    <lineage>
        <taxon>Bacteria</taxon>
        <taxon>Bacillati</taxon>
        <taxon>Actinomycetota</taxon>
        <taxon>Actinomycetes</taxon>
        <taxon>Kitasatosporales</taxon>
        <taxon>Streptomycetaceae</taxon>
        <taxon>Streptomyces</taxon>
    </lineage>
</organism>
<keyword evidence="2" id="KW-0614">Plasmid</keyword>
<name>A0ABY9UMK3_STRVL</name>
<dbReference type="EMBL" id="CP134214">
    <property type="protein sequence ID" value="WND24129.1"/>
    <property type="molecule type" value="Genomic_DNA"/>
</dbReference>
<evidence type="ECO:0000256" key="1">
    <source>
        <dbReference type="SAM" id="MobiDB-lite"/>
    </source>
</evidence>
<geneLocation type="plasmid" evidence="2 3">
    <name>punmamed1</name>
</geneLocation>